<reference evidence="2 3" key="1">
    <citation type="submission" date="2015-11" db="EMBL/GenBank/DDBJ databases">
        <title>Draft genome sequences of new species of the genus Lactobacillus isolated from orchardgrass silage.</title>
        <authorList>
            <person name="Tohno M."/>
            <person name="Tanizawa Y."/>
            <person name="Arita M."/>
        </authorList>
    </citation>
    <scope>NUCLEOTIDE SEQUENCE [LARGE SCALE GENOMIC DNA]</scope>
    <source>
        <strain evidence="2 3">IWT30</strain>
    </source>
</reference>
<keyword evidence="1" id="KW-0812">Transmembrane</keyword>
<gene>
    <name evidence="2" type="ORF">IWT30_01885</name>
</gene>
<comment type="caution">
    <text evidence="2">The sequence shown here is derived from an EMBL/GenBank/DDBJ whole genome shotgun (WGS) entry which is preliminary data.</text>
</comment>
<accession>A0A1Z5IDZ7</accession>
<keyword evidence="3" id="KW-1185">Reference proteome</keyword>
<dbReference type="Proteomes" id="UP000198374">
    <property type="component" value="Unassembled WGS sequence"/>
</dbReference>
<organism evidence="2 3">
    <name type="scientific">Secundilactobacillus mixtipabuli</name>
    <dbReference type="NCBI Taxonomy" id="1435342"/>
    <lineage>
        <taxon>Bacteria</taxon>
        <taxon>Bacillati</taxon>
        <taxon>Bacillota</taxon>
        <taxon>Bacilli</taxon>
        <taxon>Lactobacillales</taxon>
        <taxon>Lactobacillaceae</taxon>
        <taxon>Secundilactobacillus</taxon>
    </lineage>
</organism>
<dbReference type="AlphaFoldDB" id="A0A1Z5IDZ7"/>
<keyword evidence="1" id="KW-0472">Membrane</keyword>
<keyword evidence="1" id="KW-1133">Transmembrane helix</keyword>
<evidence type="ECO:0000256" key="1">
    <source>
        <dbReference type="SAM" id="Phobius"/>
    </source>
</evidence>
<feature type="transmembrane region" description="Helical" evidence="1">
    <location>
        <begin position="15"/>
        <end position="39"/>
    </location>
</feature>
<dbReference type="EMBL" id="BCMF01000009">
    <property type="protein sequence ID" value="GAW99905.1"/>
    <property type="molecule type" value="Genomic_DNA"/>
</dbReference>
<evidence type="ECO:0000313" key="2">
    <source>
        <dbReference type="EMBL" id="GAW99905.1"/>
    </source>
</evidence>
<evidence type="ECO:0000313" key="3">
    <source>
        <dbReference type="Proteomes" id="UP000198374"/>
    </source>
</evidence>
<name>A0A1Z5IDZ7_9LACO</name>
<sequence>MVGDIKREAKGLSKVFWLLFFCKSLVYCFSCRLSLLFFFSFRIMRTIIPIVSTKPSKTNTLVSQKDGKYQSKISNTIPIPPKISKALLHESNGFKNTLEGFISYSTNFFLLFLDPEYFKCHIQSVYQSSDLISHWANKRFYLY</sequence>
<protein>
    <submittedName>
        <fullName evidence="2">Uncharacterized protein</fullName>
    </submittedName>
</protein>
<proteinExistence type="predicted"/>